<dbReference type="EC" id="2.7.13.3" evidence="3"/>
<keyword evidence="13" id="KW-0067">ATP-binding</keyword>
<dbReference type="SMART" id="SM00448">
    <property type="entry name" value="REC"/>
    <property type="match status" value="1"/>
</dbReference>
<organism evidence="23 24">
    <name type="scientific">Muricoccus pecuniae</name>
    <dbReference type="NCBI Taxonomy" id="693023"/>
    <lineage>
        <taxon>Bacteria</taxon>
        <taxon>Pseudomonadati</taxon>
        <taxon>Pseudomonadota</taxon>
        <taxon>Alphaproteobacteria</taxon>
        <taxon>Acetobacterales</taxon>
        <taxon>Roseomonadaceae</taxon>
        <taxon>Muricoccus</taxon>
    </lineage>
</organism>
<evidence type="ECO:0000313" key="23">
    <source>
        <dbReference type="EMBL" id="MBB5692314.1"/>
    </source>
</evidence>
<keyword evidence="12" id="KW-0418">Kinase</keyword>
<dbReference type="EMBL" id="JACIJD010000001">
    <property type="protein sequence ID" value="MBB5692314.1"/>
    <property type="molecule type" value="Genomic_DNA"/>
</dbReference>
<dbReference type="SMART" id="SM00086">
    <property type="entry name" value="PAC"/>
    <property type="match status" value="2"/>
</dbReference>
<dbReference type="SMART" id="SM00304">
    <property type="entry name" value="HAMP"/>
    <property type="match status" value="1"/>
</dbReference>
<keyword evidence="10" id="KW-0677">Repeat</keyword>
<evidence type="ECO:0000259" key="19">
    <source>
        <dbReference type="PROSITE" id="PS50110"/>
    </source>
</evidence>
<dbReference type="SMART" id="SM00911">
    <property type="entry name" value="HWE_HK"/>
    <property type="match status" value="1"/>
</dbReference>
<dbReference type="PROSITE" id="PS50112">
    <property type="entry name" value="PAS"/>
    <property type="match status" value="2"/>
</dbReference>
<feature type="domain" description="PAS" evidence="20">
    <location>
        <begin position="356"/>
        <end position="427"/>
    </location>
</feature>
<dbReference type="PROSITE" id="PS50113">
    <property type="entry name" value="PAC"/>
    <property type="match status" value="2"/>
</dbReference>
<keyword evidence="4" id="KW-0600">Photoreceptor protein</keyword>
<dbReference type="InterPro" id="IPR000700">
    <property type="entry name" value="PAS-assoc_C"/>
</dbReference>
<evidence type="ECO:0000256" key="15">
    <source>
        <dbReference type="ARBA" id="ARBA00023012"/>
    </source>
</evidence>
<evidence type="ECO:0000256" key="4">
    <source>
        <dbReference type="ARBA" id="ARBA00022543"/>
    </source>
</evidence>
<dbReference type="SUPFAM" id="SSF52172">
    <property type="entry name" value="CheY-like"/>
    <property type="match status" value="1"/>
</dbReference>
<evidence type="ECO:0000256" key="16">
    <source>
        <dbReference type="ARBA" id="ARBA00023026"/>
    </source>
</evidence>
<dbReference type="InterPro" id="IPR000014">
    <property type="entry name" value="PAS"/>
</dbReference>
<dbReference type="GO" id="GO:0004673">
    <property type="term" value="F:protein histidine kinase activity"/>
    <property type="evidence" value="ECO:0007669"/>
    <property type="project" value="UniProtKB-EC"/>
</dbReference>
<evidence type="ECO:0000256" key="12">
    <source>
        <dbReference type="ARBA" id="ARBA00022777"/>
    </source>
</evidence>
<dbReference type="GO" id="GO:0006355">
    <property type="term" value="P:regulation of DNA-templated transcription"/>
    <property type="evidence" value="ECO:0007669"/>
    <property type="project" value="InterPro"/>
</dbReference>
<dbReference type="PROSITE" id="PS50110">
    <property type="entry name" value="RESPONSE_REGULATORY"/>
    <property type="match status" value="1"/>
</dbReference>
<keyword evidence="9" id="KW-0808">Transferase</keyword>
<proteinExistence type="predicted"/>
<dbReference type="Gene3D" id="3.30.450.20">
    <property type="entry name" value="PAS domain"/>
    <property type="match status" value="3"/>
</dbReference>
<dbReference type="Proteomes" id="UP000580654">
    <property type="component" value="Unassembled WGS sequence"/>
</dbReference>
<gene>
    <name evidence="23" type="ORF">FHS87_000325</name>
</gene>
<comment type="caution">
    <text evidence="23">The sequence shown here is derived from an EMBL/GenBank/DDBJ whole genome shotgun (WGS) entry which is preliminary data.</text>
</comment>
<dbReference type="SMART" id="SM00091">
    <property type="entry name" value="PAS"/>
    <property type="match status" value="2"/>
</dbReference>
<dbReference type="Gene3D" id="6.10.340.10">
    <property type="match status" value="1"/>
</dbReference>
<dbReference type="GO" id="GO:0005524">
    <property type="term" value="F:ATP binding"/>
    <property type="evidence" value="ECO:0007669"/>
    <property type="project" value="UniProtKB-KW"/>
</dbReference>
<dbReference type="InterPro" id="IPR013767">
    <property type="entry name" value="PAS_fold"/>
</dbReference>
<evidence type="ECO:0000259" key="20">
    <source>
        <dbReference type="PROSITE" id="PS50112"/>
    </source>
</evidence>
<evidence type="ECO:0000256" key="11">
    <source>
        <dbReference type="ARBA" id="ARBA00022741"/>
    </source>
</evidence>
<dbReference type="NCBIfam" id="TIGR00229">
    <property type="entry name" value="sensory_box"/>
    <property type="match status" value="2"/>
</dbReference>
<keyword evidence="11" id="KW-0547">Nucleotide-binding</keyword>
<evidence type="ECO:0000259" key="22">
    <source>
        <dbReference type="PROSITE" id="PS50885"/>
    </source>
</evidence>
<dbReference type="SUPFAM" id="SSF103190">
    <property type="entry name" value="Sensory domain-like"/>
    <property type="match status" value="1"/>
</dbReference>
<dbReference type="GO" id="GO:0009881">
    <property type="term" value="F:photoreceptor activity"/>
    <property type="evidence" value="ECO:0007669"/>
    <property type="project" value="UniProtKB-KW"/>
</dbReference>
<keyword evidence="5 18" id="KW-0597">Phosphoprotein</keyword>
<evidence type="ECO:0000256" key="1">
    <source>
        <dbReference type="ARBA" id="ARBA00000085"/>
    </source>
</evidence>
<feature type="domain" description="Response regulatory" evidence="19">
    <location>
        <begin position="821"/>
        <end position="930"/>
    </location>
</feature>
<evidence type="ECO:0000256" key="13">
    <source>
        <dbReference type="ARBA" id="ARBA00022840"/>
    </source>
</evidence>
<evidence type="ECO:0000256" key="14">
    <source>
        <dbReference type="ARBA" id="ARBA00022991"/>
    </source>
</evidence>
<keyword evidence="17" id="KW-0675">Receptor</keyword>
<dbReference type="Pfam" id="PF00672">
    <property type="entry name" value="HAMP"/>
    <property type="match status" value="1"/>
</dbReference>
<evidence type="ECO:0000259" key="21">
    <source>
        <dbReference type="PROSITE" id="PS50113"/>
    </source>
</evidence>
<dbReference type="CDD" id="cd12914">
    <property type="entry name" value="PDC1_DGC_like"/>
    <property type="match status" value="1"/>
</dbReference>
<evidence type="ECO:0000256" key="17">
    <source>
        <dbReference type="ARBA" id="ARBA00023170"/>
    </source>
</evidence>
<dbReference type="CDD" id="cd00130">
    <property type="entry name" value="PAS"/>
    <property type="match status" value="2"/>
</dbReference>
<dbReference type="PROSITE" id="PS50885">
    <property type="entry name" value="HAMP"/>
    <property type="match status" value="1"/>
</dbReference>
<dbReference type="Gene3D" id="3.40.50.2300">
    <property type="match status" value="1"/>
</dbReference>
<evidence type="ECO:0000313" key="24">
    <source>
        <dbReference type="Proteomes" id="UP000580654"/>
    </source>
</evidence>
<feature type="domain" description="HAMP" evidence="22">
    <location>
        <begin position="297"/>
        <end position="351"/>
    </location>
</feature>
<feature type="modified residue" description="4-aspartylphosphate" evidence="18">
    <location>
        <position position="872"/>
    </location>
</feature>
<dbReference type="InterPro" id="IPR035965">
    <property type="entry name" value="PAS-like_dom_sf"/>
</dbReference>
<dbReference type="RefSeq" id="WP_184513121.1">
    <property type="nucleotide sequence ID" value="NZ_JACIJD010000001.1"/>
</dbReference>
<keyword evidence="6" id="KW-0716">Sensory transduction</keyword>
<dbReference type="InterPro" id="IPR011102">
    <property type="entry name" value="Sig_transdc_His_kinase_HWE"/>
</dbReference>
<accession>A0A840YEL0</accession>
<dbReference type="Pfam" id="PF00989">
    <property type="entry name" value="PAS"/>
    <property type="match status" value="2"/>
</dbReference>
<keyword evidence="24" id="KW-1185">Reference proteome</keyword>
<evidence type="ECO:0000256" key="7">
    <source>
        <dbReference type="ARBA" id="ARBA00022630"/>
    </source>
</evidence>
<reference evidence="23 24" key="1">
    <citation type="submission" date="2020-08" db="EMBL/GenBank/DDBJ databases">
        <title>Genomic Encyclopedia of Type Strains, Phase IV (KMG-IV): sequencing the most valuable type-strain genomes for metagenomic binning, comparative biology and taxonomic classification.</title>
        <authorList>
            <person name="Goeker M."/>
        </authorList>
    </citation>
    <scope>NUCLEOTIDE SEQUENCE [LARGE SCALE GENOMIC DNA]</scope>
    <source>
        <strain evidence="23 24">DSM 25622</strain>
    </source>
</reference>
<dbReference type="Pfam" id="PF07536">
    <property type="entry name" value="HWE_HK"/>
    <property type="match status" value="1"/>
</dbReference>
<dbReference type="InterPro" id="IPR001610">
    <property type="entry name" value="PAC"/>
</dbReference>
<dbReference type="PANTHER" id="PTHR41523">
    <property type="entry name" value="TWO-COMPONENT SYSTEM SENSOR PROTEIN"/>
    <property type="match status" value="1"/>
</dbReference>
<dbReference type="InterPro" id="IPR029151">
    <property type="entry name" value="Sensor-like_sf"/>
</dbReference>
<protein>
    <recommendedName>
        <fullName evidence="3">histidine kinase</fullName>
        <ecNumber evidence="3">2.7.13.3</ecNumber>
    </recommendedName>
</protein>
<dbReference type="GO" id="GO:0016020">
    <property type="term" value="C:membrane"/>
    <property type="evidence" value="ECO:0007669"/>
    <property type="project" value="UniProtKB-SubCell"/>
</dbReference>
<evidence type="ECO:0000256" key="2">
    <source>
        <dbReference type="ARBA" id="ARBA00004370"/>
    </source>
</evidence>
<name>A0A840YEL0_9PROT</name>
<feature type="domain" description="PAC" evidence="21">
    <location>
        <begin position="429"/>
        <end position="481"/>
    </location>
</feature>
<dbReference type="GO" id="GO:0000160">
    <property type="term" value="P:phosphorelay signal transduction system"/>
    <property type="evidence" value="ECO:0007669"/>
    <property type="project" value="UniProtKB-KW"/>
</dbReference>
<keyword evidence="14" id="KW-0157">Chromophore</keyword>
<keyword evidence="15" id="KW-0902">Two-component regulatory system</keyword>
<dbReference type="AlphaFoldDB" id="A0A840YEL0"/>
<dbReference type="InterPro" id="IPR036890">
    <property type="entry name" value="HATPase_C_sf"/>
</dbReference>
<comment type="catalytic activity">
    <reaction evidence="1">
        <text>ATP + protein L-histidine = ADP + protein N-phospho-L-histidine.</text>
        <dbReference type="EC" id="2.7.13.3"/>
    </reaction>
</comment>
<evidence type="ECO:0000256" key="3">
    <source>
        <dbReference type="ARBA" id="ARBA00012438"/>
    </source>
</evidence>
<dbReference type="CDD" id="cd18774">
    <property type="entry name" value="PDC2_HK_sensor"/>
    <property type="match status" value="1"/>
</dbReference>
<dbReference type="Gene3D" id="3.30.565.10">
    <property type="entry name" value="Histidine kinase-like ATPase, C-terminal domain"/>
    <property type="match status" value="1"/>
</dbReference>
<evidence type="ECO:0000256" key="9">
    <source>
        <dbReference type="ARBA" id="ARBA00022679"/>
    </source>
</evidence>
<sequence length="937" mass="99494">MSLLFRLLSLVGLALIPALAVLVWGAREAGRAQEAAAREDALRLARLVAADHRQLADGARQLLTSLGNLRVVRALDEAECQAFFRRIMGDFPRYVLLATATLDGEVVCSAQPGARGNNIADREYFRAAVRERGFVVGGFVLGRASGQSSFHFAQPFYDNEGRMAGVVHAAVGLDWLGRQIARIPLPPNTLLSIVDSEGTVLAARPEGAEEVGKPAAGAVRNFLGRRSAGVEEGMGADGVHRSFAYIPAEVTGTHLVALGFDDASMLDEALWVQRGGALVLLATTLLAIGLTVLGARRLVRDPVDRLLAAAARWRAGDTAARLPPDEGGGSEFGRLAAAFNAMAEAAEARERSLRESEAEFRAIFETAAVGVVGFDLPHFRIERVNGRLCEMLGRGEEALVGSDLFHHLLPTDSTADRGRLTALVAAGRSTSEHRVIRGDGTVLWLRVFASVSDWEGVTPLRAVALMQDVTEQRLGEEVNARLAAVVNSAADAIVSLSGEEGRILTWNGGAEALFGYTAAEAVGERADMLLPPDEAGAPLYRRAMSGETIRDHEALRVARNGERIPVAITVTRTMTEDGRVIGLSVILRDLRERRAADQQQRLLMREIDHRARNVMAVVRSLVQLSPKEDPKEFARAIEGRISAMARAHSLLARDRWEGVSLQELAEEELGAHRAGGAVLEGPAVVLKPDSVQPLSMVLHELVTNSAKYGALSRPGGRITLRWRVEALPGELVPGIAMVWTESGGPPLAAPPQRRGFGSRLIEITLRHQLHGTIERDWDAEGLVVRMRMGGGCIADLGPSAAPPPASAPGPASPGGALRGTQVLLVEDEVLVALEAADSLVAAGCQVLGPASTLREAMVLAGRTLQIDAAVLDVNLAGQDVTPLADMLAARGVPMLFATGYGEAPTGHGGAPVLTKPVPPGELVAAVRGILGQARVSA</sequence>
<evidence type="ECO:0000256" key="10">
    <source>
        <dbReference type="ARBA" id="ARBA00022737"/>
    </source>
</evidence>
<dbReference type="PANTHER" id="PTHR41523:SF8">
    <property type="entry name" value="ETHYLENE RESPONSE SENSOR PROTEIN"/>
    <property type="match status" value="1"/>
</dbReference>
<dbReference type="SUPFAM" id="SSF55785">
    <property type="entry name" value="PYP-like sensor domain (PAS domain)"/>
    <property type="match status" value="2"/>
</dbReference>
<keyword evidence="8" id="KW-0288">FMN</keyword>
<dbReference type="InterPro" id="IPR003660">
    <property type="entry name" value="HAMP_dom"/>
</dbReference>
<dbReference type="InterPro" id="IPR001789">
    <property type="entry name" value="Sig_transdc_resp-reg_receiver"/>
</dbReference>
<comment type="subcellular location">
    <subcellularLocation>
        <location evidence="2">Membrane</location>
    </subcellularLocation>
</comment>
<dbReference type="InterPro" id="IPR011006">
    <property type="entry name" value="CheY-like_superfamily"/>
</dbReference>
<evidence type="ECO:0000256" key="5">
    <source>
        <dbReference type="ARBA" id="ARBA00022553"/>
    </source>
</evidence>
<evidence type="ECO:0000256" key="18">
    <source>
        <dbReference type="PROSITE-ProRule" id="PRU00169"/>
    </source>
</evidence>
<feature type="domain" description="PAC" evidence="21">
    <location>
        <begin position="550"/>
        <end position="602"/>
    </location>
</feature>
<keyword evidence="7" id="KW-0285">Flavoprotein</keyword>
<evidence type="ECO:0000256" key="8">
    <source>
        <dbReference type="ARBA" id="ARBA00022643"/>
    </source>
</evidence>
<feature type="domain" description="PAS" evidence="20">
    <location>
        <begin position="478"/>
        <end position="533"/>
    </location>
</feature>
<evidence type="ECO:0000256" key="6">
    <source>
        <dbReference type="ARBA" id="ARBA00022606"/>
    </source>
</evidence>
<keyword evidence="16" id="KW-0843">Virulence</keyword>